<dbReference type="SUPFAM" id="SSF53335">
    <property type="entry name" value="S-adenosyl-L-methionine-dependent methyltransferases"/>
    <property type="match status" value="1"/>
</dbReference>
<evidence type="ECO:0000313" key="6">
    <source>
        <dbReference type="Proteomes" id="UP000190150"/>
    </source>
</evidence>
<keyword evidence="2 5" id="KW-0489">Methyltransferase</keyword>
<dbReference type="Proteomes" id="UP000190150">
    <property type="component" value="Unassembled WGS sequence"/>
</dbReference>
<dbReference type="STRING" id="1513896.SAMN05660841_02326"/>
<dbReference type="InterPro" id="IPR029063">
    <property type="entry name" value="SAM-dependent_MTases_sf"/>
</dbReference>
<name>A0A1T5E1R3_9SPHI</name>
<organism evidence="5 6">
    <name type="scientific">Sphingobacterium nematocida</name>
    <dbReference type="NCBI Taxonomy" id="1513896"/>
    <lineage>
        <taxon>Bacteria</taxon>
        <taxon>Pseudomonadati</taxon>
        <taxon>Bacteroidota</taxon>
        <taxon>Sphingobacteriia</taxon>
        <taxon>Sphingobacteriales</taxon>
        <taxon>Sphingobacteriaceae</taxon>
        <taxon>Sphingobacterium</taxon>
    </lineage>
</organism>
<dbReference type="RefSeq" id="WP_079643247.1">
    <property type="nucleotide sequence ID" value="NZ_FUZF01000009.1"/>
</dbReference>
<dbReference type="GO" id="GO:0008757">
    <property type="term" value="F:S-adenosylmethionine-dependent methyltransferase activity"/>
    <property type="evidence" value="ECO:0007669"/>
    <property type="project" value="InterPro"/>
</dbReference>
<evidence type="ECO:0000256" key="2">
    <source>
        <dbReference type="ARBA" id="ARBA00022603"/>
    </source>
</evidence>
<evidence type="ECO:0000313" key="5">
    <source>
        <dbReference type="EMBL" id="SKB77871.1"/>
    </source>
</evidence>
<keyword evidence="4" id="KW-0949">S-adenosyl-L-methionine</keyword>
<dbReference type="InterPro" id="IPR008854">
    <property type="entry name" value="TPMT"/>
</dbReference>
<gene>
    <name evidence="5" type="ORF">SAMN05660841_02326</name>
</gene>
<evidence type="ECO:0000256" key="3">
    <source>
        <dbReference type="ARBA" id="ARBA00022679"/>
    </source>
</evidence>
<dbReference type="PANTHER" id="PTHR32183:SF6">
    <property type="entry name" value="CYSTEINE SULFINATE DESULFINASE_CYSTEINE DESULFURASE AND RELATED ENZYMES"/>
    <property type="match status" value="1"/>
</dbReference>
<sequence>MRELITGLEGSYWERRWQDKQTRWDIGYASPPIVQYVENYSNKDAAILIPGCGNAYEAAWLIDHGFSNVTVLDISPTAIANARQVVEKQDRIQFVCADFFNYQGQFELILEQTFFCAIPVSRRRDYSEKVSSLLQEKGRLVGVLFDREFEHEGPPFGGSRLAYQSLFEDNFDFDHFESCYNSISARAGTELFINLIKK</sequence>
<keyword evidence="1" id="KW-0597">Phosphoprotein</keyword>
<dbReference type="Gene3D" id="3.40.50.150">
    <property type="entry name" value="Vaccinia Virus protein VP39"/>
    <property type="match status" value="1"/>
</dbReference>
<keyword evidence="3 5" id="KW-0808">Transferase</keyword>
<dbReference type="AlphaFoldDB" id="A0A1T5E1R3"/>
<evidence type="ECO:0000256" key="4">
    <source>
        <dbReference type="ARBA" id="ARBA00022691"/>
    </source>
</evidence>
<dbReference type="CDD" id="cd02440">
    <property type="entry name" value="AdoMet_MTases"/>
    <property type="match status" value="1"/>
</dbReference>
<dbReference type="PANTHER" id="PTHR32183">
    <property type="match status" value="1"/>
</dbReference>
<evidence type="ECO:0000256" key="1">
    <source>
        <dbReference type="ARBA" id="ARBA00022553"/>
    </source>
</evidence>
<dbReference type="GO" id="GO:0032259">
    <property type="term" value="P:methylation"/>
    <property type="evidence" value="ECO:0007669"/>
    <property type="project" value="UniProtKB-KW"/>
</dbReference>
<dbReference type="OrthoDB" id="9778208at2"/>
<protein>
    <submittedName>
        <fullName evidence="5">Thiopurine S-methyltransferase (TPMT)</fullName>
    </submittedName>
</protein>
<dbReference type="Pfam" id="PF05724">
    <property type="entry name" value="TPMT"/>
    <property type="match status" value="1"/>
</dbReference>
<dbReference type="EMBL" id="FUZF01000009">
    <property type="protein sequence ID" value="SKB77871.1"/>
    <property type="molecule type" value="Genomic_DNA"/>
</dbReference>
<proteinExistence type="predicted"/>
<dbReference type="PROSITE" id="PS51585">
    <property type="entry name" value="SAM_MT_TPMT"/>
    <property type="match status" value="1"/>
</dbReference>
<accession>A0A1T5E1R3</accession>
<reference evidence="6" key="1">
    <citation type="submission" date="2017-02" db="EMBL/GenBank/DDBJ databases">
        <authorList>
            <person name="Varghese N."/>
            <person name="Submissions S."/>
        </authorList>
    </citation>
    <scope>NUCLEOTIDE SEQUENCE [LARGE SCALE GENOMIC DNA]</scope>
    <source>
        <strain evidence="6">DSM 24091</strain>
    </source>
</reference>
<keyword evidence="6" id="KW-1185">Reference proteome</keyword>